<reference evidence="3" key="1">
    <citation type="submission" date="2012-08" db="EMBL/GenBank/DDBJ databases">
        <title>The Genome Sequence of Wuchereria bancrofti.</title>
        <authorList>
            <person name="Nutman T.B."/>
            <person name="Fink D.L."/>
            <person name="Russ C."/>
            <person name="Young S."/>
            <person name="Zeng Q."/>
            <person name="Koehrsen M."/>
            <person name="Alvarado L."/>
            <person name="Berlin A."/>
            <person name="Chapman S.B."/>
            <person name="Chen Z."/>
            <person name="Freedman E."/>
            <person name="Gellesch M."/>
            <person name="Goldberg J."/>
            <person name="Griggs A."/>
            <person name="Gujja S."/>
            <person name="Heilman E.R."/>
            <person name="Heiman D."/>
            <person name="Hepburn T."/>
            <person name="Howarth C."/>
            <person name="Jen D."/>
            <person name="Larson L."/>
            <person name="Lewis B."/>
            <person name="Mehta T."/>
            <person name="Park D."/>
            <person name="Pearson M."/>
            <person name="Roberts A."/>
            <person name="Saif S."/>
            <person name="Shea T."/>
            <person name="Shenoy N."/>
            <person name="Sisk P."/>
            <person name="Stolte C."/>
            <person name="Sykes S."/>
            <person name="Walk T."/>
            <person name="White J."/>
            <person name="Yandava C."/>
            <person name="Haas B."/>
            <person name="Henn M.R."/>
            <person name="Nusbaum C."/>
            <person name="Birren B."/>
        </authorList>
    </citation>
    <scope>NUCLEOTIDE SEQUENCE [LARGE SCALE GENOMIC DNA]</scope>
    <source>
        <strain evidence="3">NA</strain>
    </source>
</reference>
<protein>
    <submittedName>
        <fullName evidence="2">Uncharacterized protein</fullName>
    </submittedName>
</protein>
<evidence type="ECO:0000256" key="1">
    <source>
        <dbReference type="SAM" id="Phobius"/>
    </source>
</evidence>
<sequence>MGSTGSTMIDAIGIPILNLDKNSTSETIRDLIVTLGHAQEIGNISTAIESSLSTKAVDVGGLFSYRSVVSIFSNGMTMITMTMMITMMLTMK</sequence>
<organism evidence="2 3">
    <name type="scientific">Wuchereria bancrofti</name>
    <dbReference type="NCBI Taxonomy" id="6293"/>
    <lineage>
        <taxon>Eukaryota</taxon>
        <taxon>Metazoa</taxon>
        <taxon>Ecdysozoa</taxon>
        <taxon>Nematoda</taxon>
        <taxon>Chromadorea</taxon>
        <taxon>Rhabditida</taxon>
        <taxon>Spirurina</taxon>
        <taxon>Spiruromorpha</taxon>
        <taxon>Filarioidea</taxon>
        <taxon>Onchocercidae</taxon>
        <taxon>Wuchereria</taxon>
    </lineage>
</organism>
<dbReference type="AlphaFoldDB" id="J9EAT6"/>
<keyword evidence="1" id="KW-1133">Transmembrane helix</keyword>
<name>J9EAT6_WUCBA</name>
<gene>
    <name evidence="2" type="ORF">WUBG_09822</name>
</gene>
<proteinExistence type="predicted"/>
<keyword evidence="1" id="KW-0472">Membrane</keyword>
<dbReference type="Proteomes" id="UP000004810">
    <property type="component" value="Unassembled WGS sequence"/>
</dbReference>
<accession>J9EAT6</accession>
<evidence type="ECO:0000313" key="2">
    <source>
        <dbReference type="EMBL" id="EJW79268.1"/>
    </source>
</evidence>
<comment type="caution">
    <text evidence="2">The sequence shown here is derived from an EMBL/GenBank/DDBJ whole genome shotgun (WGS) entry which is preliminary data.</text>
</comment>
<evidence type="ECO:0000313" key="3">
    <source>
        <dbReference type="Proteomes" id="UP000004810"/>
    </source>
</evidence>
<dbReference type="EMBL" id="ADBV01005666">
    <property type="protein sequence ID" value="EJW79268.1"/>
    <property type="molecule type" value="Genomic_DNA"/>
</dbReference>
<keyword evidence="1" id="KW-0812">Transmembrane</keyword>
<feature type="transmembrane region" description="Helical" evidence="1">
    <location>
        <begin position="71"/>
        <end position="91"/>
    </location>
</feature>